<feature type="compositionally biased region" description="Basic and acidic residues" evidence="1">
    <location>
        <begin position="44"/>
        <end position="53"/>
    </location>
</feature>
<dbReference type="Pfam" id="PF13709">
    <property type="entry name" value="DUF4159"/>
    <property type="match status" value="1"/>
</dbReference>
<evidence type="ECO:0000256" key="2">
    <source>
        <dbReference type="SAM" id="SignalP"/>
    </source>
</evidence>
<reference evidence="4 5" key="1">
    <citation type="submission" date="2020-01" db="EMBL/GenBank/DDBJ databases">
        <title>Genomes assembled from Gulf of Kutch pelagic sediment metagenomes.</title>
        <authorList>
            <person name="Chandrashekar M."/>
            <person name="Mahajan M.S."/>
            <person name="Dave K.J."/>
            <person name="Vatsa P."/>
            <person name="Nathani N.M."/>
        </authorList>
    </citation>
    <scope>NUCLEOTIDE SEQUENCE [LARGE SCALE GENOMIC DNA]</scope>
    <source>
        <strain evidence="4">KS3-K002</strain>
    </source>
</reference>
<evidence type="ECO:0000313" key="4">
    <source>
        <dbReference type="EMBL" id="NIR74580.1"/>
    </source>
</evidence>
<dbReference type="EMBL" id="JAACAK010000046">
    <property type="protein sequence ID" value="NIR74580.1"/>
    <property type="molecule type" value="Genomic_DNA"/>
</dbReference>
<name>A0AAE5CBL6_9BACT</name>
<evidence type="ECO:0000256" key="1">
    <source>
        <dbReference type="SAM" id="MobiDB-lite"/>
    </source>
</evidence>
<dbReference type="InterPro" id="IPR025297">
    <property type="entry name" value="DUF4159"/>
</dbReference>
<proteinExistence type="predicted"/>
<feature type="chain" id="PRO_5042200116" evidence="2">
    <location>
        <begin position="24"/>
        <end position="276"/>
    </location>
</feature>
<organism evidence="4 5">
    <name type="scientific">Candidatus Kutchimonas denitrificans</name>
    <dbReference type="NCBI Taxonomy" id="3056748"/>
    <lineage>
        <taxon>Bacteria</taxon>
        <taxon>Pseudomonadati</taxon>
        <taxon>Gemmatimonadota</taxon>
        <taxon>Gemmatimonadia</taxon>
        <taxon>Candidatus Palauibacterales</taxon>
        <taxon>Candidatus Palauibacteraceae</taxon>
        <taxon>Candidatus Kutchimonas</taxon>
    </lineage>
</organism>
<feature type="region of interest" description="Disordered" evidence="1">
    <location>
        <begin position="31"/>
        <end position="58"/>
    </location>
</feature>
<dbReference type="AlphaFoldDB" id="A0AAE5CBL6"/>
<feature type="domain" description="DUF4159" evidence="3">
    <location>
        <begin position="77"/>
        <end position="274"/>
    </location>
</feature>
<keyword evidence="2" id="KW-0732">Signal</keyword>
<gene>
    <name evidence="4" type="ORF">GWO12_05645</name>
</gene>
<dbReference type="Proteomes" id="UP000702544">
    <property type="component" value="Unassembled WGS sequence"/>
</dbReference>
<accession>A0AAE5CBL6</accession>
<dbReference type="Gene3D" id="3.40.50.12140">
    <property type="entry name" value="Domain of unknown function DUF4159"/>
    <property type="match status" value="1"/>
</dbReference>
<sequence length="276" mass="31973">MATSSSRALAMMLIGVSVFLASAAEAPPVGQELNLPVQRPRPQARQDEGRSLSERPPSGHAFYFTRAVYTGIRRGYRPSWAIDYPKADRQFLIGLRRLTNIEAYERENPVRLDDPELRRYPFLYALEVGFMSLTEAEAEGLRDYLLAGGFLVIDDFWGTWEWRNFENEMRRVLPKYPIVDLPLDHPLLSVFYDIRELRQVPNVQQGIQGGPTWERDGFEPRLRGIFDDRGRLMVAINWNTDLGDAWEWAENPYYPLEYSNFAYQLGINMIVYAMSH</sequence>
<comment type="caution">
    <text evidence="4">The sequence shown here is derived from an EMBL/GenBank/DDBJ whole genome shotgun (WGS) entry which is preliminary data.</text>
</comment>
<feature type="signal peptide" evidence="2">
    <location>
        <begin position="1"/>
        <end position="23"/>
    </location>
</feature>
<protein>
    <submittedName>
        <fullName evidence="4">DUF4159 domain-containing protein</fullName>
    </submittedName>
</protein>
<evidence type="ECO:0000313" key="5">
    <source>
        <dbReference type="Proteomes" id="UP000702544"/>
    </source>
</evidence>
<evidence type="ECO:0000259" key="3">
    <source>
        <dbReference type="Pfam" id="PF13709"/>
    </source>
</evidence>